<comment type="caution">
    <text evidence="2">The sequence shown here is derived from an EMBL/GenBank/DDBJ whole genome shotgun (WGS) entry which is preliminary data.</text>
</comment>
<reference evidence="2 3" key="1">
    <citation type="submission" date="2021-01" db="EMBL/GenBank/DDBJ databases">
        <title>WGS of actinomycetes isolated from Thailand.</title>
        <authorList>
            <person name="Thawai C."/>
        </authorList>
    </citation>
    <scope>NUCLEOTIDE SEQUENCE [LARGE SCALE GENOMIC DNA]</scope>
    <source>
        <strain evidence="2 3">LPG 2</strain>
    </source>
</reference>
<proteinExistence type="predicted"/>
<evidence type="ECO:0000313" key="2">
    <source>
        <dbReference type="EMBL" id="MBL1076888.1"/>
    </source>
</evidence>
<gene>
    <name evidence="2" type="ORF">JK358_21060</name>
</gene>
<dbReference type="RefSeq" id="WP_201949478.1">
    <property type="nucleotide sequence ID" value="NZ_JAERRJ010000008.1"/>
</dbReference>
<dbReference type="Gene3D" id="2.20.140.10">
    <property type="entry name" value="WGR domain"/>
    <property type="match status" value="1"/>
</dbReference>
<evidence type="ECO:0000313" key="3">
    <source>
        <dbReference type="Proteomes" id="UP000602198"/>
    </source>
</evidence>
<protein>
    <submittedName>
        <fullName evidence="2">WGR domain-containing protein</fullName>
    </submittedName>
</protein>
<sequence>MELHQSVCRHLGVPVPAEVVDALDARLLEHWVGDHGALVDAHLAINYPYFGAIDKSLTGFVVLDDEGDDYTLLDARGDGRVWWQDHETRELEPRFASFEDWRAYRAELARAASEEDARSEYEIREALRPLSFDAGTGPAPSSAVLAQRYQWLVWLLAQPLLHHGKPMQSAEDLTANAARHFRACWEGAEVGKALDVELPLLHRDPHLAIYWLLHTALLAQHTDRTRVLAEIARAEQRPALLESFAEVLGGLGVTGDVPVVPEFRVRRALLLEHLAEEDDEQARAALIALEMAPDHTPLDRASWVIGGLDEAALTIEQVHAVLARMPETTGTALLRADADRRAGRDHSPAADTLVRLLPVSDSSWPARLWAVTTVLPLIRDGEALAEAARELLVKDPYSRPCLTLLRRAHELCGTEPVLTRTELDRRWITAEASSAYLERLRAADSAPTAVLTELDGTDLGEVVAQRILLRADIDRSPAEAIAWALHVILAGTHPDRADLAATGLRQLPAQDRARTVEGLRVDTVADPVVPVLIRLLEHTPEPDAADILGEMANDKLKKAACLALAPVAHEPAVFDELLRLAALPAPASTVEALCEQLLNPNTEHCVLPRVSAEQAVRAAAALIDTVATHPGIAARNAAGHQLYRFRHPGAQDYLIAALDDYGRRYAESDPTHSPVLSHGRTEDDQLGEVVANLYSAVRQCDSETSRAALIERVFAERRSIWRMGNALGEIFSPQVHQEIMRRLRAQRDARAAAHYANALTDHVKSTAPRVELLREISAWPIPTDATVRRVFKYALSTGIVAALETGDFDLVRTAYASRAVIAADAAEPDMLSRGRSWADPLDTGDPRTRLADALSGEADSARDALLGTSAQARATGRALTRIGDADLATLAGAPVRRRLLTDRSTGEVWYLDPDGGFHTFDGFGLRDNPFRPSVIGYYEMREFLDAVNEQSERALLWTAAGNEFLELVRYLDRVVYRWGTNNGRIDTVGLVFADPSTAENAFARMKATGLAAKHTESDPWYLPGRAAIMRTFQLPDIDSERLMAFDRLRFAVVPEDAVAHERRELDLYRAGAGLSCLEWVTWHGYRVRAELTVAEWIRARIRDDRQDAAWHVNALAEIATYLAEHGFTTHSPGLHDLRVEVGAPAAPEDIAALEAELGAPLPARLRTLWQHVGHAEWRCGDTGMRLLAPAEVRRNRARMQQLGARYVAALGGAHAAPWEPVLSSLSALVLDLDGTLDTVFSAVAPSSDDRVFAHMDQQPMDAWWEKSLSWILATSFLSGFARHLEQSAPEITMLFGGQRRGPELTSRYFEAPGSSGTKFWEICTDPTLDTVATRHGKAGTAGTVSTKRHGDPAKAAAYAAKTIAAKQKSGYREITH</sequence>
<dbReference type="Pfam" id="PF05406">
    <property type="entry name" value="WGR"/>
    <property type="match status" value="1"/>
</dbReference>
<keyword evidence="3" id="KW-1185">Reference proteome</keyword>
<dbReference type="Proteomes" id="UP000602198">
    <property type="component" value="Unassembled WGS sequence"/>
</dbReference>
<feature type="domain" description="WGR" evidence="1">
    <location>
        <begin position="1315"/>
        <end position="1374"/>
    </location>
</feature>
<name>A0ABS1M8B7_9NOCA</name>
<dbReference type="EMBL" id="JAERRJ010000008">
    <property type="protein sequence ID" value="MBL1076888.1"/>
    <property type="molecule type" value="Genomic_DNA"/>
</dbReference>
<organism evidence="2 3">
    <name type="scientific">Nocardia acididurans</name>
    <dbReference type="NCBI Taxonomy" id="2802282"/>
    <lineage>
        <taxon>Bacteria</taxon>
        <taxon>Bacillati</taxon>
        <taxon>Actinomycetota</taxon>
        <taxon>Actinomycetes</taxon>
        <taxon>Mycobacteriales</taxon>
        <taxon>Nocardiaceae</taxon>
        <taxon>Nocardia</taxon>
    </lineage>
</organism>
<evidence type="ECO:0000259" key="1">
    <source>
        <dbReference type="Pfam" id="PF05406"/>
    </source>
</evidence>
<dbReference type="InterPro" id="IPR008893">
    <property type="entry name" value="WGR_domain"/>
</dbReference>
<accession>A0ABS1M8B7</accession>